<reference evidence="6" key="2">
    <citation type="submission" date="2021-09" db="EMBL/GenBank/DDBJ databases">
        <authorList>
            <person name="Gilroy R."/>
        </authorList>
    </citation>
    <scope>NUCLEOTIDE SEQUENCE</scope>
    <source>
        <strain evidence="6">ChiGjej6B6-11269</strain>
    </source>
</reference>
<comment type="cofactor">
    <cofactor evidence="1">
        <name>[4Fe-4S] cluster</name>
        <dbReference type="ChEBI" id="CHEBI:49883"/>
    </cofactor>
</comment>
<evidence type="ECO:0000256" key="1">
    <source>
        <dbReference type="ARBA" id="ARBA00001966"/>
    </source>
</evidence>
<dbReference type="NCBIfam" id="TIGR00241">
    <property type="entry name" value="CoA_E_activ"/>
    <property type="match status" value="1"/>
</dbReference>
<dbReference type="SUPFAM" id="SSF53067">
    <property type="entry name" value="Actin-like ATPase domain"/>
    <property type="match status" value="1"/>
</dbReference>
<dbReference type="PANTHER" id="PTHR32329">
    <property type="entry name" value="BIFUNCTIONAL PROTEIN [INCLUDES 2-HYDROXYACYL-COA DEHYDRATASE (N-TER) AND ITS ACTIVATOR DOMAIN (C_TERM)-RELATED"/>
    <property type="match status" value="1"/>
</dbReference>
<dbReference type="GO" id="GO:0046872">
    <property type="term" value="F:metal ion binding"/>
    <property type="evidence" value="ECO:0007669"/>
    <property type="project" value="UniProtKB-KW"/>
</dbReference>
<keyword evidence="4" id="KW-0411">Iron-sulfur</keyword>
<dbReference type="InterPro" id="IPR051805">
    <property type="entry name" value="Dehydratase_Activator_Redct"/>
</dbReference>
<dbReference type="InterPro" id="IPR043129">
    <property type="entry name" value="ATPase_NBD"/>
</dbReference>
<dbReference type="InterPro" id="IPR002731">
    <property type="entry name" value="ATPase_BadF"/>
</dbReference>
<organism evidence="6 7">
    <name type="scientific">Slackia equolifaciens</name>
    <dbReference type="NCBI Taxonomy" id="498718"/>
    <lineage>
        <taxon>Bacteria</taxon>
        <taxon>Bacillati</taxon>
        <taxon>Actinomycetota</taxon>
        <taxon>Coriobacteriia</taxon>
        <taxon>Eggerthellales</taxon>
        <taxon>Eggerthellaceae</taxon>
        <taxon>Slackia</taxon>
    </lineage>
</organism>
<proteinExistence type="predicted"/>
<dbReference type="Proteomes" id="UP000786989">
    <property type="component" value="Unassembled WGS sequence"/>
</dbReference>
<dbReference type="PANTHER" id="PTHR32329:SF2">
    <property type="entry name" value="BIFUNCTIONAL PROTEIN [INCLUDES 2-HYDROXYACYL-COA DEHYDRATASE (N-TER) AND ITS ACTIVATOR DOMAIN (C_TERM)"/>
    <property type="match status" value="1"/>
</dbReference>
<evidence type="ECO:0000256" key="4">
    <source>
        <dbReference type="ARBA" id="ARBA00023014"/>
    </source>
</evidence>
<dbReference type="AlphaFoldDB" id="A0A9D2UXN8"/>
<dbReference type="Gene3D" id="3.30.420.40">
    <property type="match status" value="2"/>
</dbReference>
<evidence type="ECO:0000313" key="6">
    <source>
        <dbReference type="EMBL" id="HJF66009.1"/>
    </source>
</evidence>
<keyword evidence="3" id="KW-0408">Iron</keyword>
<protein>
    <submittedName>
        <fullName evidence="6">Acyl-CoA dehydratase activase</fullName>
    </submittedName>
</protein>
<evidence type="ECO:0000313" key="7">
    <source>
        <dbReference type="Proteomes" id="UP000786989"/>
    </source>
</evidence>
<accession>A0A9D2UXN8</accession>
<dbReference type="EMBL" id="DYWI01000150">
    <property type="protein sequence ID" value="HJF66009.1"/>
    <property type="molecule type" value="Genomic_DNA"/>
</dbReference>
<keyword evidence="2" id="KW-0479">Metal-binding</keyword>
<gene>
    <name evidence="6" type="ORF">K8U77_07865</name>
</gene>
<sequence length="262" mass="26851">MGKSSYYLGIDVGSTASKCVILDKTGRIIGSGIVSSGAGTKGPEDALEMALKDAGIAYSDVSCSCSTGYGRHLLTWADFQMSELSCHAKGGSRLFPTARTLVDIGGQDAKVLSIGEGGTLKNFVMNDKCAAGTGRFLDVMASIFGCNVSDLSALDAQSRKVVSISSTCTVFAESEVISKLASGESIPDVAAGVHASVVERTAGLVKRIGIIPDVAMTGGVALNDSLRSRLAEKLGVEIFTSPLAQLNGALGAALFAGERVCA</sequence>
<comment type="caution">
    <text evidence="6">The sequence shown here is derived from an EMBL/GenBank/DDBJ whole genome shotgun (WGS) entry which is preliminary data.</text>
</comment>
<dbReference type="InterPro" id="IPR008275">
    <property type="entry name" value="CoA_E_activase_dom"/>
</dbReference>
<dbReference type="Pfam" id="PF01869">
    <property type="entry name" value="BcrAD_BadFG"/>
    <property type="match status" value="1"/>
</dbReference>
<dbReference type="GO" id="GO:0051536">
    <property type="term" value="F:iron-sulfur cluster binding"/>
    <property type="evidence" value="ECO:0007669"/>
    <property type="project" value="UniProtKB-KW"/>
</dbReference>
<feature type="domain" description="ATPase BadF/BadG/BcrA/BcrD type" evidence="5">
    <location>
        <begin position="8"/>
        <end position="256"/>
    </location>
</feature>
<reference evidence="6" key="1">
    <citation type="journal article" date="2021" name="PeerJ">
        <title>Extensive microbial diversity within the chicken gut microbiome revealed by metagenomics and culture.</title>
        <authorList>
            <person name="Gilroy R."/>
            <person name="Ravi A."/>
            <person name="Getino M."/>
            <person name="Pursley I."/>
            <person name="Horton D.L."/>
            <person name="Alikhan N.F."/>
            <person name="Baker D."/>
            <person name="Gharbi K."/>
            <person name="Hall N."/>
            <person name="Watson M."/>
            <person name="Adriaenssens E.M."/>
            <person name="Foster-Nyarko E."/>
            <person name="Jarju S."/>
            <person name="Secka A."/>
            <person name="Antonio M."/>
            <person name="Oren A."/>
            <person name="Chaudhuri R.R."/>
            <person name="La Ragione R."/>
            <person name="Hildebrand F."/>
            <person name="Pallen M.J."/>
        </authorList>
    </citation>
    <scope>NUCLEOTIDE SEQUENCE</scope>
    <source>
        <strain evidence="6">ChiGjej6B6-11269</strain>
    </source>
</reference>
<name>A0A9D2UXN8_9ACTN</name>
<evidence type="ECO:0000256" key="3">
    <source>
        <dbReference type="ARBA" id="ARBA00023004"/>
    </source>
</evidence>
<evidence type="ECO:0000259" key="5">
    <source>
        <dbReference type="Pfam" id="PF01869"/>
    </source>
</evidence>
<evidence type="ECO:0000256" key="2">
    <source>
        <dbReference type="ARBA" id="ARBA00022723"/>
    </source>
</evidence>